<evidence type="ECO:0000256" key="9">
    <source>
        <dbReference type="ARBA" id="ARBA00048679"/>
    </source>
</evidence>
<dbReference type="InterPro" id="IPR008266">
    <property type="entry name" value="Tyr_kinase_AS"/>
</dbReference>
<dbReference type="Pfam" id="PF00069">
    <property type="entry name" value="Pkinase"/>
    <property type="match status" value="1"/>
</dbReference>
<dbReference type="Proteomes" id="UP001648503">
    <property type="component" value="Unassembled WGS sequence"/>
</dbReference>
<reference evidence="13 14" key="1">
    <citation type="submission" date="2021-02" db="EMBL/GenBank/DDBJ databases">
        <title>Variation within the Batrachochytrium salamandrivorans European outbreak.</title>
        <authorList>
            <person name="Kelly M."/>
            <person name="Pasmans F."/>
            <person name="Shea T.P."/>
            <person name="Munoz J.F."/>
            <person name="Carranza S."/>
            <person name="Cuomo C.A."/>
            <person name="Martel A."/>
        </authorList>
    </citation>
    <scope>NUCLEOTIDE SEQUENCE [LARGE SCALE GENOMIC DNA]</scope>
    <source>
        <strain evidence="13 14">AMFP18/2</strain>
    </source>
</reference>
<evidence type="ECO:0000256" key="3">
    <source>
        <dbReference type="ARBA" id="ARBA00022527"/>
    </source>
</evidence>
<dbReference type="InterPro" id="IPR017441">
    <property type="entry name" value="Protein_kinase_ATP_BS"/>
</dbReference>
<sequence length="392" mass="44257">MTSLYRSVILLLSVATIQVQAIKWDVDGIKGGYQQQQPELQQTTLHADSTSAGPKLLRPTCMTQEESTPYLLIQENDEHFQFFKKEDIYFESEYRSVRKLGQGSFGTVHLAIKKSNELKVVYKTIGKENVKLYTLESSPPPVCHSTEFSTLYGKHVSARCMPSRPQNLLLPFEVKVQEYLSQSGYENPHVPSVIDYIVTEKAYILVMEYSGEEWVDLDRYIKKYGKFSVDKARLIIKEVVTALAYFKKFGILHRDVAGRNILYNDRTGGVKLIDFGVSEPLEGCNQDSSAQAKYSSTASRSLGRNPNAGRIEIRDIQNVGYLLYLLLTWGDPDKDIDIPQKEFAKELRNSLNNPESQLAINAANLVASLFGYDLPSITTIEAILGHPFFTSQ</sequence>
<keyword evidence="14" id="KW-1185">Reference proteome</keyword>
<evidence type="ECO:0000256" key="5">
    <source>
        <dbReference type="ARBA" id="ARBA00022741"/>
    </source>
</evidence>
<evidence type="ECO:0000256" key="4">
    <source>
        <dbReference type="ARBA" id="ARBA00022679"/>
    </source>
</evidence>
<dbReference type="PROSITE" id="PS50011">
    <property type="entry name" value="PROTEIN_KINASE_DOM"/>
    <property type="match status" value="1"/>
</dbReference>
<dbReference type="Gene3D" id="1.10.510.10">
    <property type="entry name" value="Transferase(Phosphotransferase) domain 1"/>
    <property type="match status" value="1"/>
</dbReference>
<feature type="signal peptide" evidence="11">
    <location>
        <begin position="1"/>
        <end position="21"/>
    </location>
</feature>
<dbReference type="SMART" id="SM00219">
    <property type="entry name" value="TyrKc"/>
    <property type="match status" value="1"/>
</dbReference>
<evidence type="ECO:0000313" key="14">
    <source>
        <dbReference type="Proteomes" id="UP001648503"/>
    </source>
</evidence>
<dbReference type="PROSITE" id="PS00107">
    <property type="entry name" value="PROTEIN_KINASE_ATP"/>
    <property type="match status" value="1"/>
</dbReference>
<comment type="subcellular location">
    <subcellularLocation>
        <location evidence="1">Host cell</location>
    </subcellularLocation>
</comment>
<evidence type="ECO:0000256" key="11">
    <source>
        <dbReference type="SAM" id="SignalP"/>
    </source>
</evidence>
<keyword evidence="4" id="KW-0808">Transferase</keyword>
<keyword evidence="3" id="KW-0723">Serine/threonine-protein kinase</keyword>
<proteinExistence type="predicted"/>
<keyword evidence="6" id="KW-0418">Kinase</keyword>
<protein>
    <recommendedName>
        <fullName evidence="2">non-specific serine/threonine protein kinase</fullName>
        <ecNumber evidence="2">2.7.11.1</ecNumber>
    </recommendedName>
</protein>
<keyword evidence="7 10" id="KW-0067">ATP-binding</keyword>
<evidence type="ECO:0000256" key="6">
    <source>
        <dbReference type="ARBA" id="ARBA00022777"/>
    </source>
</evidence>
<dbReference type="InterPro" id="IPR000719">
    <property type="entry name" value="Prot_kinase_dom"/>
</dbReference>
<dbReference type="InterPro" id="IPR051138">
    <property type="entry name" value="PIM_Ser/Thr_kinase"/>
</dbReference>
<evidence type="ECO:0000313" key="13">
    <source>
        <dbReference type="EMBL" id="KAH6593755.1"/>
    </source>
</evidence>
<dbReference type="EMBL" id="JAFCIX010000346">
    <property type="protein sequence ID" value="KAH6593755.1"/>
    <property type="molecule type" value="Genomic_DNA"/>
</dbReference>
<dbReference type="InterPro" id="IPR011009">
    <property type="entry name" value="Kinase-like_dom_sf"/>
</dbReference>
<feature type="chain" id="PRO_5047168857" description="non-specific serine/threonine protein kinase" evidence="11">
    <location>
        <begin position="22"/>
        <end position="392"/>
    </location>
</feature>
<evidence type="ECO:0000256" key="8">
    <source>
        <dbReference type="ARBA" id="ARBA00047899"/>
    </source>
</evidence>
<name>A0ABQ8F8E4_9FUNG</name>
<comment type="catalytic activity">
    <reaction evidence="9">
        <text>L-seryl-[protein] + ATP = O-phospho-L-seryl-[protein] + ADP + H(+)</text>
        <dbReference type="Rhea" id="RHEA:17989"/>
        <dbReference type="Rhea" id="RHEA-COMP:9863"/>
        <dbReference type="Rhea" id="RHEA-COMP:11604"/>
        <dbReference type="ChEBI" id="CHEBI:15378"/>
        <dbReference type="ChEBI" id="CHEBI:29999"/>
        <dbReference type="ChEBI" id="CHEBI:30616"/>
        <dbReference type="ChEBI" id="CHEBI:83421"/>
        <dbReference type="ChEBI" id="CHEBI:456216"/>
        <dbReference type="EC" id="2.7.11.1"/>
    </reaction>
</comment>
<dbReference type="EC" id="2.7.11.1" evidence="2"/>
<dbReference type="PANTHER" id="PTHR22984:SF25">
    <property type="entry name" value="PROTEIN KINASE DOMAIN-CONTAINING PROTEIN"/>
    <property type="match status" value="1"/>
</dbReference>
<organism evidence="13 14">
    <name type="scientific">Batrachochytrium salamandrivorans</name>
    <dbReference type="NCBI Taxonomy" id="1357716"/>
    <lineage>
        <taxon>Eukaryota</taxon>
        <taxon>Fungi</taxon>
        <taxon>Fungi incertae sedis</taxon>
        <taxon>Chytridiomycota</taxon>
        <taxon>Chytridiomycota incertae sedis</taxon>
        <taxon>Chytridiomycetes</taxon>
        <taxon>Rhizophydiales</taxon>
        <taxon>Rhizophydiales incertae sedis</taxon>
        <taxon>Batrachochytrium</taxon>
    </lineage>
</organism>
<evidence type="ECO:0000256" key="2">
    <source>
        <dbReference type="ARBA" id="ARBA00012513"/>
    </source>
</evidence>
<evidence type="ECO:0000259" key="12">
    <source>
        <dbReference type="PROSITE" id="PS50011"/>
    </source>
</evidence>
<feature type="domain" description="Protein kinase" evidence="12">
    <location>
        <begin position="94"/>
        <end position="389"/>
    </location>
</feature>
<evidence type="ECO:0000256" key="10">
    <source>
        <dbReference type="PROSITE-ProRule" id="PRU10141"/>
    </source>
</evidence>
<dbReference type="SUPFAM" id="SSF56112">
    <property type="entry name" value="Protein kinase-like (PK-like)"/>
    <property type="match status" value="1"/>
</dbReference>
<comment type="catalytic activity">
    <reaction evidence="8">
        <text>L-threonyl-[protein] + ATP = O-phospho-L-threonyl-[protein] + ADP + H(+)</text>
        <dbReference type="Rhea" id="RHEA:46608"/>
        <dbReference type="Rhea" id="RHEA-COMP:11060"/>
        <dbReference type="Rhea" id="RHEA-COMP:11605"/>
        <dbReference type="ChEBI" id="CHEBI:15378"/>
        <dbReference type="ChEBI" id="CHEBI:30013"/>
        <dbReference type="ChEBI" id="CHEBI:30616"/>
        <dbReference type="ChEBI" id="CHEBI:61977"/>
        <dbReference type="ChEBI" id="CHEBI:456216"/>
        <dbReference type="EC" id="2.7.11.1"/>
    </reaction>
</comment>
<dbReference type="InterPro" id="IPR020635">
    <property type="entry name" value="Tyr_kinase_cat_dom"/>
</dbReference>
<keyword evidence="11" id="KW-0732">Signal</keyword>
<dbReference type="PROSITE" id="PS00109">
    <property type="entry name" value="PROTEIN_KINASE_TYR"/>
    <property type="match status" value="1"/>
</dbReference>
<gene>
    <name evidence="13" type="ORF">BASA50_007131</name>
</gene>
<dbReference type="PANTHER" id="PTHR22984">
    <property type="entry name" value="SERINE/THREONINE-PROTEIN KINASE PIM"/>
    <property type="match status" value="1"/>
</dbReference>
<dbReference type="Gene3D" id="3.30.200.20">
    <property type="entry name" value="Phosphorylase Kinase, domain 1"/>
    <property type="match status" value="1"/>
</dbReference>
<evidence type="ECO:0000256" key="7">
    <source>
        <dbReference type="ARBA" id="ARBA00022840"/>
    </source>
</evidence>
<accession>A0ABQ8F8E4</accession>
<keyword evidence="5 10" id="KW-0547">Nucleotide-binding</keyword>
<comment type="caution">
    <text evidence="13">The sequence shown here is derived from an EMBL/GenBank/DDBJ whole genome shotgun (WGS) entry which is preliminary data.</text>
</comment>
<evidence type="ECO:0000256" key="1">
    <source>
        <dbReference type="ARBA" id="ARBA00004340"/>
    </source>
</evidence>
<feature type="binding site" evidence="10">
    <location>
        <position position="127"/>
    </location>
    <ligand>
        <name>ATP</name>
        <dbReference type="ChEBI" id="CHEBI:30616"/>
    </ligand>
</feature>